<organism evidence="8 9">
    <name type="scientific">Neolamprologus brichardi</name>
    <name type="common">Fairy cichlid</name>
    <name type="synonym">Lamprologus brichardi</name>
    <dbReference type="NCBI Taxonomy" id="32507"/>
    <lineage>
        <taxon>Eukaryota</taxon>
        <taxon>Metazoa</taxon>
        <taxon>Chordata</taxon>
        <taxon>Craniata</taxon>
        <taxon>Vertebrata</taxon>
        <taxon>Euteleostomi</taxon>
        <taxon>Actinopterygii</taxon>
        <taxon>Neopterygii</taxon>
        <taxon>Teleostei</taxon>
        <taxon>Neoteleostei</taxon>
        <taxon>Acanthomorphata</taxon>
        <taxon>Ovalentaria</taxon>
        <taxon>Cichlomorphae</taxon>
        <taxon>Cichliformes</taxon>
        <taxon>Cichlidae</taxon>
        <taxon>African cichlids</taxon>
        <taxon>Pseudocrenilabrinae</taxon>
        <taxon>Lamprologini</taxon>
        <taxon>Neolamprologus</taxon>
    </lineage>
</organism>
<accession>A0A3Q4HRM2</accession>
<evidence type="ECO:0000313" key="8">
    <source>
        <dbReference type="Ensembl" id="ENSNBRP00000024876.1"/>
    </source>
</evidence>
<feature type="region of interest" description="Disordered" evidence="6">
    <location>
        <begin position="89"/>
        <end position="166"/>
    </location>
</feature>
<dbReference type="PANTHER" id="PTHR10265:SF45">
    <property type="entry name" value="DACAPO"/>
    <property type="match status" value="1"/>
</dbReference>
<dbReference type="GO" id="GO:0004861">
    <property type="term" value="F:cyclin-dependent protein serine/threonine kinase inhibitor activity"/>
    <property type="evidence" value="ECO:0007669"/>
    <property type="project" value="InterPro"/>
</dbReference>
<reference evidence="8" key="2">
    <citation type="submission" date="2025-09" db="UniProtKB">
        <authorList>
            <consortium name="Ensembl"/>
        </authorList>
    </citation>
    <scope>IDENTIFICATION</scope>
</reference>
<reference evidence="8" key="1">
    <citation type="submission" date="2025-08" db="UniProtKB">
        <authorList>
            <consortium name="Ensembl"/>
        </authorList>
    </citation>
    <scope>IDENTIFICATION</scope>
</reference>
<dbReference type="STRING" id="32507.ENSNBRP00000024876"/>
<evidence type="ECO:0000256" key="6">
    <source>
        <dbReference type="SAM" id="MobiDB-lite"/>
    </source>
</evidence>
<sequence>GCNSKCLPVSGRLKFREEGLKGHQTDRENLFGPVDHSQLRRDLKLKLKAIIEEDSRRWNFNFECETPLPGRFQWEEIPGVCTAAFHQDPARPKDAAHGSGGDRPSDGEEGAGTDQENCSIITNKRKSPTEETLHRRKRALSKPAASLKDNARITGTGKRAKHPQHTLGGCSPLLSTPEADGHLGPFSTWVLV</sequence>
<evidence type="ECO:0000256" key="1">
    <source>
        <dbReference type="ARBA" id="ARBA00004123"/>
    </source>
</evidence>
<dbReference type="InterPro" id="IPR003175">
    <property type="entry name" value="CDI_dom"/>
</dbReference>
<name>A0A3Q4HRM2_NEOBR</name>
<dbReference type="InterPro" id="IPR044898">
    <property type="entry name" value="CDI_dom_sf"/>
</dbReference>
<dbReference type="OMA" id="FECETPL"/>
<evidence type="ECO:0000256" key="2">
    <source>
        <dbReference type="ARBA" id="ARBA00006726"/>
    </source>
</evidence>
<evidence type="ECO:0000256" key="3">
    <source>
        <dbReference type="ARBA" id="ARBA00023013"/>
    </source>
</evidence>
<keyword evidence="9" id="KW-1185">Reference proteome</keyword>
<evidence type="ECO:0000256" key="4">
    <source>
        <dbReference type="ARBA" id="ARBA00023242"/>
    </source>
</evidence>
<evidence type="ECO:0000313" key="9">
    <source>
        <dbReference type="Proteomes" id="UP000261580"/>
    </source>
</evidence>
<keyword evidence="5" id="KW-0131">Cell cycle</keyword>
<keyword evidence="4" id="KW-0539">Nucleus</keyword>
<feature type="domain" description="Cyclin-dependent kinase inhibitor" evidence="7">
    <location>
        <begin position="29"/>
        <end position="76"/>
    </location>
</feature>
<keyword evidence="3" id="KW-0649">Protein kinase inhibitor</keyword>
<comment type="subcellular location">
    <subcellularLocation>
        <location evidence="1">Nucleus</location>
    </subcellularLocation>
</comment>
<proteinExistence type="inferred from homology"/>
<dbReference type="Ensembl" id="ENSNBRT00000025527.1">
    <property type="protein sequence ID" value="ENSNBRP00000024876.1"/>
    <property type="gene ID" value="ENSNBRG00000019035.1"/>
</dbReference>
<dbReference type="Gene3D" id="4.10.365.10">
    <property type="entry name" value="p27"/>
    <property type="match status" value="1"/>
</dbReference>
<dbReference type="GO" id="GO:0051726">
    <property type="term" value="P:regulation of cell cycle"/>
    <property type="evidence" value="ECO:0007669"/>
    <property type="project" value="InterPro"/>
</dbReference>
<dbReference type="PANTHER" id="PTHR10265">
    <property type="entry name" value="CYCLIN-DEPENDENT KINASE INHIBITOR 1"/>
    <property type="match status" value="1"/>
</dbReference>
<dbReference type="GeneTree" id="ENSGT00940000167611"/>
<dbReference type="AlphaFoldDB" id="A0A3Q4HRM2"/>
<evidence type="ECO:0000259" key="7">
    <source>
        <dbReference type="Pfam" id="PF02234"/>
    </source>
</evidence>
<protein>
    <recommendedName>
        <fullName evidence="7">Cyclin-dependent kinase inhibitor domain-containing protein</fullName>
    </recommendedName>
</protein>
<comment type="similarity">
    <text evidence="2">Belongs to the CDI family.</text>
</comment>
<dbReference type="GO" id="GO:0005634">
    <property type="term" value="C:nucleus"/>
    <property type="evidence" value="ECO:0007669"/>
    <property type="project" value="UniProtKB-SubCell"/>
</dbReference>
<evidence type="ECO:0000256" key="5">
    <source>
        <dbReference type="ARBA" id="ARBA00023306"/>
    </source>
</evidence>
<dbReference type="Proteomes" id="UP000261580">
    <property type="component" value="Unassembled WGS sequence"/>
</dbReference>
<dbReference type="Pfam" id="PF02234">
    <property type="entry name" value="CDI"/>
    <property type="match status" value="1"/>
</dbReference>